<feature type="transmembrane region" description="Helical" evidence="1">
    <location>
        <begin position="48"/>
        <end position="68"/>
    </location>
</feature>
<dbReference type="Proteomes" id="UP001302316">
    <property type="component" value="Unassembled WGS sequence"/>
</dbReference>
<evidence type="ECO:0000256" key="1">
    <source>
        <dbReference type="SAM" id="Phobius"/>
    </source>
</evidence>
<dbReference type="RefSeq" id="WP_346051534.1">
    <property type="nucleotide sequence ID" value="NZ_JAYGII010000014.1"/>
</dbReference>
<keyword evidence="3" id="KW-1185">Reference proteome</keyword>
<name>A0AAP6JEY9_9GAMM</name>
<dbReference type="EMBL" id="JAYGII010000014">
    <property type="protein sequence ID" value="MEA5445773.1"/>
    <property type="molecule type" value="Genomic_DNA"/>
</dbReference>
<dbReference type="PANTHER" id="PTHR31876">
    <property type="entry name" value="COV-LIKE PROTEIN 1"/>
    <property type="match status" value="1"/>
</dbReference>
<accession>A0AAP6JEY9</accession>
<evidence type="ECO:0000313" key="2">
    <source>
        <dbReference type="EMBL" id="MEA5445773.1"/>
    </source>
</evidence>
<feature type="transmembrane region" description="Helical" evidence="1">
    <location>
        <begin position="7"/>
        <end position="28"/>
    </location>
</feature>
<dbReference type="AlphaFoldDB" id="A0AAP6JEY9"/>
<sequence>MRELGRIFLAGLAALLPAVVTLWLALWLLFSAERGLGSLVRMVLPDEYYIPGTGVVLAIGLVFAVGLLTRTEPVRRLFGFGGAIMDRIPLLKTVYGAFRDLVQFVTSDKKNSFDKVVMVRPGPDPEVELLGFVTREDFDGLPDGVGGEDRIAVYMPMSYQVGGYTFFLPRSRVRAVDMSMEDAMRMALTAGMSVKKDDLG</sequence>
<keyword evidence="1" id="KW-1133">Transmembrane helix</keyword>
<reference evidence="2 3" key="1">
    <citation type="submission" date="2023-12" db="EMBL/GenBank/DDBJ databases">
        <title>Whole-genome sequencing of halo(alkali)philic microorganisms from hypersaline lakes.</title>
        <authorList>
            <person name="Sorokin D.Y."/>
            <person name="Merkel A.Y."/>
            <person name="Messina E."/>
            <person name="Yakimov M."/>
        </authorList>
    </citation>
    <scope>NUCLEOTIDE SEQUENCE [LARGE SCALE GENOMIC DNA]</scope>
    <source>
        <strain evidence="2 3">AB-CW1</strain>
    </source>
</reference>
<dbReference type="Pfam" id="PF04367">
    <property type="entry name" value="DUF502"/>
    <property type="match status" value="1"/>
</dbReference>
<dbReference type="PANTHER" id="PTHR31876:SF26">
    <property type="entry name" value="PROTEIN LIKE COV 2"/>
    <property type="match status" value="1"/>
</dbReference>
<organism evidence="2 3">
    <name type="scientific">Natronospira elongata</name>
    <dbReference type="NCBI Taxonomy" id="3110268"/>
    <lineage>
        <taxon>Bacteria</taxon>
        <taxon>Pseudomonadati</taxon>
        <taxon>Pseudomonadota</taxon>
        <taxon>Gammaproteobacteria</taxon>
        <taxon>Natronospirales</taxon>
        <taxon>Natronospiraceae</taxon>
        <taxon>Natronospira</taxon>
    </lineage>
</organism>
<gene>
    <name evidence="2" type="ORF">VCB98_08070</name>
</gene>
<comment type="caution">
    <text evidence="2">The sequence shown here is derived from an EMBL/GenBank/DDBJ whole genome shotgun (WGS) entry which is preliminary data.</text>
</comment>
<keyword evidence="1" id="KW-0472">Membrane</keyword>
<keyword evidence="1" id="KW-0812">Transmembrane</keyword>
<protein>
    <submittedName>
        <fullName evidence="2">DUF502 domain-containing protein</fullName>
    </submittedName>
</protein>
<dbReference type="InterPro" id="IPR007462">
    <property type="entry name" value="COV1-like"/>
</dbReference>
<proteinExistence type="predicted"/>
<evidence type="ECO:0000313" key="3">
    <source>
        <dbReference type="Proteomes" id="UP001302316"/>
    </source>
</evidence>